<protein>
    <submittedName>
        <fullName evidence="2">Uncharacterized protein</fullName>
    </submittedName>
</protein>
<name>A0ABP0PM94_9DINO</name>
<keyword evidence="3" id="KW-1185">Reference proteome</keyword>
<feature type="compositionally biased region" description="Acidic residues" evidence="1">
    <location>
        <begin position="128"/>
        <end position="137"/>
    </location>
</feature>
<sequence length="229" mass="24265">MSMEPGSDSMGAAGNFLSSPTFSMRDYMSMVDGTTTTPGPKKPSTNPSRPTQRPVGEAPSSSKGLLQRCELSGSGSGESNEKPSNDDVEEFDPVAEPPVQKKPASKLKKGRAEVESEVTNLGGKSGKDDEDNGDGDDCGALGGSDKKKKKGKSESKKQKHEKKEKSTRKYKKRSGKQKGCDDGGSLSDESSDDSEGCPEVSHDDLMAASDERRRGPTTRGQRAPAGAQF</sequence>
<gene>
    <name evidence="2" type="ORF">CCMP2556_LOCUS37905</name>
</gene>
<proteinExistence type="predicted"/>
<comment type="caution">
    <text evidence="2">The sequence shown here is derived from an EMBL/GenBank/DDBJ whole genome shotgun (WGS) entry which is preliminary data.</text>
</comment>
<organism evidence="2 3">
    <name type="scientific">Durusdinium trenchii</name>
    <dbReference type="NCBI Taxonomy" id="1381693"/>
    <lineage>
        <taxon>Eukaryota</taxon>
        <taxon>Sar</taxon>
        <taxon>Alveolata</taxon>
        <taxon>Dinophyceae</taxon>
        <taxon>Suessiales</taxon>
        <taxon>Symbiodiniaceae</taxon>
        <taxon>Durusdinium</taxon>
    </lineage>
</organism>
<evidence type="ECO:0000313" key="3">
    <source>
        <dbReference type="Proteomes" id="UP001642484"/>
    </source>
</evidence>
<feature type="compositionally biased region" description="Low complexity" evidence="1">
    <location>
        <begin position="33"/>
        <end position="48"/>
    </location>
</feature>
<feature type="compositionally biased region" description="Basic and acidic residues" evidence="1">
    <location>
        <begin position="200"/>
        <end position="214"/>
    </location>
</feature>
<reference evidence="2 3" key="1">
    <citation type="submission" date="2024-02" db="EMBL/GenBank/DDBJ databases">
        <authorList>
            <person name="Chen Y."/>
            <person name="Shah S."/>
            <person name="Dougan E. K."/>
            <person name="Thang M."/>
            <person name="Chan C."/>
        </authorList>
    </citation>
    <scope>NUCLEOTIDE SEQUENCE [LARGE SCALE GENOMIC DNA]</scope>
</reference>
<dbReference type="Proteomes" id="UP001642484">
    <property type="component" value="Unassembled WGS sequence"/>
</dbReference>
<dbReference type="EMBL" id="CAXAMN010023349">
    <property type="protein sequence ID" value="CAK9076906.1"/>
    <property type="molecule type" value="Genomic_DNA"/>
</dbReference>
<feature type="region of interest" description="Disordered" evidence="1">
    <location>
        <begin position="1"/>
        <end position="20"/>
    </location>
</feature>
<evidence type="ECO:0000256" key="1">
    <source>
        <dbReference type="SAM" id="MobiDB-lite"/>
    </source>
</evidence>
<accession>A0ABP0PM94</accession>
<feature type="compositionally biased region" description="Basic and acidic residues" evidence="1">
    <location>
        <begin position="152"/>
        <end position="164"/>
    </location>
</feature>
<feature type="region of interest" description="Disordered" evidence="1">
    <location>
        <begin position="27"/>
        <end position="229"/>
    </location>
</feature>
<evidence type="ECO:0000313" key="2">
    <source>
        <dbReference type="EMBL" id="CAK9076906.1"/>
    </source>
</evidence>
<feature type="compositionally biased region" description="Basic residues" evidence="1">
    <location>
        <begin position="165"/>
        <end position="176"/>
    </location>
</feature>